<dbReference type="InterPro" id="IPR054343">
    <property type="entry name" value="TY-Chap_M"/>
</dbReference>
<feature type="domain" description="TY-Chap C-terminal" evidence="3">
    <location>
        <begin position="286"/>
        <end position="374"/>
    </location>
</feature>
<dbReference type="Pfam" id="PF22552">
    <property type="entry name" value="TY-Chap3"/>
    <property type="match status" value="1"/>
</dbReference>
<gene>
    <name evidence="4" type="ORF">VZC37_15870</name>
</gene>
<evidence type="ECO:0000259" key="1">
    <source>
        <dbReference type="Pfam" id="PF22551"/>
    </source>
</evidence>
<reference evidence="4 5" key="1">
    <citation type="submission" date="2024-01" db="EMBL/GenBank/DDBJ databases">
        <title>Draft genome sequence of Gordonia sp. LSe1-13.</title>
        <authorList>
            <person name="Suphannarot A."/>
            <person name="Mingma R."/>
        </authorList>
    </citation>
    <scope>NUCLEOTIDE SEQUENCE [LARGE SCALE GENOMIC DNA]</scope>
    <source>
        <strain evidence="4 5">LSe1-13</strain>
    </source>
</reference>
<proteinExistence type="predicted"/>
<dbReference type="RefSeq" id="WP_330433529.1">
    <property type="nucleotide sequence ID" value="NZ_JAZDUF010000004.1"/>
</dbReference>
<name>A0ABU7MGV0_9ACTN</name>
<dbReference type="Pfam" id="PF22554">
    <property type="entry name" value="Chap-C"/>
    <property type="match status" value="1"/>
</dbReference>
<dbReference type="InterPro" id="IPR054342">
    <property type="entry name" value="TY-Chap_C"/>
</dbReference>
<evidence type="ECO:0000313" key="5">
    <source>
        <dbReference type="Proteomes" id="UP001347146"/>
    </source>
</evidence>
<protein>
    <submittedName>
        <fullName evidence="4">Uncharacterized protein</fullName>
    </submittedName>
</protein>
<feature type="domain" description="TY-Chap N-terminal" evidence="2">
    <location>
        <begin position="12"/>
        <end position="128"/>
    </location>
</feature>
<dbReference type="Pfam" id="PF22551">
    <property type="entry name" value="TY-Chap1"/>
    <property type="match status" value="1"/>
</dbReference>
<evidence type="ECO:0000259" key="3">
    <source>
        <dbReference type="Pfam" id="PF22554"/>
    </source>
</evidence>
<evidence type="ECO:0000313" key="4">
    <source>
        <dbReference type="EMBL" id="MEE3851821.1"/>
    </source>
</evidence>
<dbReference type="InterPro" id="IPR054344">
    <property type="entry name" value="TY-Chap_N"/>
</dbReference>
<evidence type="ECO:0000259" key="2">
    <source>
        <dbReference type="Pfam" id="PF22552"/>
    </source>
</evidence>
<keyword evidence="5" id="KW-1185">Reference proteome</keyword>
<comment type="caution">
    <text evidence="4">The sequence shown here is derived from an EMBL/GenBank/DDBJ whole genome shotgun (WGS) entry which is preliminary data.</text>
</comment>
<feature type="domain" description="TY-Chap central" evidence="1">
    <location>
        <begin position="150"/>
        <end position="275"/>
    </location>
</feature>
<organism evidence="4 5">
    <name type="scientific">Gordonia sesuvii</name>
    <dbReference type="NCBI Taxonomy" id="3116777"/>
    <lineage>
        <taxon>Bacteria</taxon>
        <taxon>Bacillati</taxon>
        <taxon>Actinomycetota</taxon>
        <taxon>Actinomycetes</taxon>
        <taxon>Mycobacteriales</taxon>
        <taxon>Gordoniaceae</taxon>
        <taxon>Gordonia</taxon>
    </lineage>
</organism>
<dbReference type="EMBL" id="JAZDUF010000004">
    <property type="protein sequence ID" value="MEE3851821.1"/>
    <property type="molecule type" value="Genomic_DNA"/>
</dbReference>
<accession>A0ABU7MGV0</accession>
<sequence length="388" mass="42584">MRDFDFDSAVDDAWREFRADLGDRLASLQVGERHTVRASHELGVGPCAVLTFTVTRANRVRCTAHASDLDPTPNVLAEQLDVLESAGWRLLRDGRMIVEVGRRRVDELAQVAIDALQRPWEVLHPAFLAGPAPTRPEASVAVGVYPTSREHLLRLVSGALEEIAGRPVAVDADGDIPLPTGTMPSWLRVVAQQPTVEFFATLVDEVTDATAAAEFVARESVRWPGITLVLHQTTLTAFSSVEMAAFHRENLVAGIRRWLEFIAESSPQVIEAITGAGRPDEPDTEPLPDPLQTLIVLDDDGSTLDAHEVATICGHDQSAILGYIRTSQEQYLEWMKSAAEADLAGDTDEASACRHEEQAWRATTEQLRAALRVVVLRGHSSSEQVRER</sequence>
<dbReference type="Proteomes" id="UP001347146">
    <property type="component" value="Unassembled WGS sequence"/>
</dbReference>